<dbReference type="Pfam" id="PF02720">
    <property type="entry name" value="DUF222"/>
    <property type="match status" value="1"/>
</dbReference>
<protein>
    <submittedName>
        <fullName evidence="3">DUF222 domain-containing protein</fullName>
    </submittedName>
</protein>
<dbReference type="InterPro" id="IPR003615">
    <property type="entry name" value="HNH_nuc"/>
</dbReference>
<proteinExistence type="predicted"/>
<dbReference type="AlphaFoldDB" id="A0A5B8C0N9"/>
<evidence type="ECO:0000313" key="4">
    <source>
        <dbReference type="Proteomes" id="UP000314616"/>
    </source>
</evidence>
<feature type="region of interest" description="Disordered" evidence="1">
    <location>
        <begin position="1"/>
        <end position="25"/>
    </location>
</feature>
<evidence type="ECO:0000259" key="2">
    <source>
        <dbReference type="Pfam" id="PF02720"/>
    </source>
</evidence>
<dbReference type="RefSeq" id="WP_139927577.1">
    <property type="nucleotide sequence ID" value="NZ_CP040915.1"/>
</dbReference>
<evidence type="ECO:0000256" key="1">
    <source>
        <dbReference type="SAM" id="MobiDB-lite"/>
    </source>
</evidence>
<reference evidence="3 4" key="1">
    <citation type="submission" date="2019-05" db="EMBL/GenBank/DDBJ databases">
        <title>Georgenia *** sp. nov., and Georgenia *** sp. nov., isolated from the intestinal contents of plateau pika (Ochotona curzoniae) in the Qinghai-Tibet plateau of China.</title>
        <authorList>
            <person name="Tian Z."/>
        </authorList>
    </citation>
    <scope>NUCLEOTIDE SEQUENCE [LARGE SCALE GENOMIC DNA]</scope>
    <source>
        <strain evidence="3 4">Z443</strain>
    </source>
</reference>
<sequence length="487" mass="52103">MLQRQGGQARDAEHPEVPPARPSTADFARWRDAMASVDRSVSDAERIDQLRVLEELKAAASAAQARIAVDLEASQLQVQASAGVPRARRGRGIGAQVALARRESHARGGRLLGLAKALVNEMPHTFAALEAGVISEWRATLLVRESACLTVVDRAAFDVELWADPGATERLGDRRLVARAKQIAYRLDPRSVVRRAAKAESERCVTLRPAPDTMTYLTGLLPVVQGVGVYAALTRAADALRAQGDPRSRGQIMADTLVERVTGQDRAADVPVEVQVVMTDRALLAGNDEPAVIPGYGTVPAGWARALIAARTGTADAVESLDGAGRKVLVWLRRLFTAPSTGQLVAMDSRRRTVPPGLARFIDARDQVCRTLWCDAPIRHHDHIQAHADSGTTSAENLRGTCEACNYAKQAPGWGTRTVTVTGAEQRAGPGPSGHVVETTTPTGHRYTSDAPPLPGHVTPTRATAPPGTQAAYSPAERLLLDLNWAA</sequence>
<evidence type="ECO:0000313" key="3">
    <source>
        <dbReference type="EMBL" id="QDC24133.1"/>
    </source>
</evidence>
<dbReference type="OrthoDB" id="5241234at2"/>
<feature type="region of interest" description="Disordered" evidence="1">
    <location>
        <begin position="445"/>
        <end position="470"/>
    </location>
</feature>
<dbReference type="KEGG" id="gyu:FE374_05370"/>
<organism evidence="3 4">
    <name type="scientific">Georgenia yuyongxinii</name>
    <dbReference type="NCBI Taxonomy" id="2589797"/>
    <lineage>
        <taxon>Bacteria</taxon>
        <taxon>Bacillati</taxon>
        <taxon>Actinomycetota</taxon>
        <taxon>Actinomycetes</taxon>
        <taxon>Micrococcales</taxon>
        <taxon>Bogoriellaceae</taxon>
        <taxon>Georgenia</taxon>
    </lineage>
</organism>
<gene>
    <name evidence="3" type="ORF">FE374_05370</name>
</gene>
<name>A0A5B8C0N9_9MICO</name>
<dbReference type="CDD" id="cd00085">
    <property type="entry name" value="HNHc"/>
    <property type="match status" value="1"/>
</dbReference>
<dbReference type="InterPro" id="IPR003870">
    <property type="entry name" value="DUF222"/>
</dbReference>
<feature type="domain" description="DUF222" evidence="2">
    <location>
        <begin position="53"/>
        <end position="309"/>
    </location>
</feature>
<accession>A0A5B8C0N9</accession>
<dbReference type="Proteomes" id="UP000314616">
    <property type="component" value="Chromosome"/>
</dbReference>
<dbReference type="EMBL" id="CP040915">
    <property type="protein sequence ID" value="QDC24133.1"/>
    <property type="molecule type" value="Genomic_DNA"/>
</dbReference>